<organism evidence="1 2">
    <name type="scientific">Knipowitschia caucasica</name>
    <name type="common">Caucasian dwarf goby</name>
    <name type="synonym">Pomatoschistus caucasicus</name>
    <dbReference type="NCBI Taxonomy" id="637954"/>
    <lineage>
        <taxon>Eukaryota</taxon>
        <taxon>Metazoa</taxon>
        <taxon>Chordata</taxon>
        <taxon>Craniata</taxon>
        <taxon>Vertebrata</taxon>
        <taxon>Euteleostomi</taxon>
        <taxon>Actinopterygii</taxon>
        <taxon>Neopterygii</taxon>
        <taxon>Teleostei</taxon>
        <taxon>Neoteleostei</taxon>
        <taxon>Acanthomorphata</taxon>
        <taxon>Gobiaria</taxon>
        <taxon>Gobiiformes</taxon>
        <taxon>Gobioidei</taxon>
        <taxon>Gobiidae</taxon>
        <taxon>Gobiinae</taxon>
        <taxon>Knipowitschia</taxon>
    </lineage>
</organism>
<gene>
    <name evidence="1" type="ORF">KC01_LOCUS5409</name>
</gene>
<name>A0AAV2JAL7_KNICA</name>
<evidence type="ECO:0000313" key="2">
    <source>
        <dbReference type="Proteomes" id="UP001497482"/>
    </source>
</evidence>
<dbReference type="Proteomes" id="UP001497482">
    <property type="component" value="Chromosome 11"/>
</dbReference>
<reference evidence="1 2" key="1">
    <citation type="submission" date="2024-04" db="EMBL/GenBank/DDBJ databases">
        <authorList>
            <person name="Waldvogel A.-M."/>
            <person name="Schoenle A."/>
        </authorList>
    </citation>
    <scope>NUCLEOTIDE SEQUENCE [LARGE SCALE GENOMIC DNA]</scope>
</reference>
<dbReference type="AlphaFoldDB" id="A0AAV2JAL7"/>
<protein>
    <submittedName>
        <fullName evidence="1">Uncharacterized protein</fullName>
    </submittedName>
</protein>
<sequence>MEVCGAIYLCIIRGSDTWVAPAGGGGYYSMQKRQTGLLGVDVEPLLVLMLGSRCSSLRQRCFLSSSTRRAQPVQAAAAAPPSFPRHLMLLVWVGSSYGLRARSAGVDQSCFLSKLSVAMEESTAREGSAG</sequence>
<dbReference type="EMBL" id="OZ035833">
    <property type="protein sequence ID" value="CAL1573516.1"/>
    <property type="molecule type" value="Genomic_DNA"/>
</dbReference>
<keyword evidence="2" id="KW-1185">Reference proteome</keyword>
<evidence type="ECO:0000313" key="1">
    <source>
        <dbReference type="EMBL" id="CAL1573516.1"/>
    </source>
</evidence>
<proteinExistence type="predicted"/>
<accession>A0AAV2JAL7</accession>